<dbReference type="PATRIC" id="fig|1202724.3.peg.4206"/>
<dbReference type="GO" id="GO:0008483">
    <property type="term" value="F:transaminase activity"/>
    <property type="evidence" value="ECO:0007669"/>
    <property type="project" value="UniProtKB-KW"/>
</dbReference>
<dbReference type="PANTHER" id="PTHR30244">
    <property type="entry name" value="TRANSAMINASE"/>
    <property type="match status" value="1"/>
</dbReference>
<feature type="active site" description="Proton acceptor" evidence="3">
    <location>
        <position position="189"/>
    </location>
</feature>
<organism evidence="6 7">
    <name type="scientific">Flavobacterium akiainvivens</name>
    <dbReference type="NCBI Taxonomy" id="1202724"/>
    <lineage>
        <taxon>Bacteria</taxon>
        <taxon>Pseudomonadati</taxon>
        <taxon>Bacteroidota</taxon>
        <taxon>Flavobacteriia</taxon>
        <taxon>Flavobacteriales</taxon>
        <taxon>Flavobacteriaceae</taxon>
        <taxon>Flavobacterium</taxon>
    </lineage>
</organism>
<evidence type="ECO:0000256" key="5">
    <source>
        <dbReference type="RuleBase" id="RU004508"/>
    </source>
</evidence>
<dbReference type="Gene3D" id="3.90.1150.10">
    <property type="entry name" value="Aspartate Aminotransferase, domain 1"/>
    <property type="match status" value="1"/>
</dbReference>
<evidence type="ECO:0000313" key="7">
    <source>
        <dbReference type="Proteomes" id="UP000037755"/>
    </source>
</evidence>
<keyword evidence="7" id="KW-1185">Reference proteome</keyword>
<dbReference type="InterPro" id="IPR015424">
    <property type="entry name" value="PyrdxlP-dep_Trfase"/>
</dbReference>
<dbReference type="InterPro" id="IPR000653">
    <property type="entry name" value="DegT/StrS_aminotransferase"/>
</dbReference>
<evidence type="ECO:0000256" key="4">
    <source>
        <dbReference type="PIRSR" id="PIRSR000390-2"/>
    </source>
</evidence>
<keyword evidence="1 4" id="KW-0663">Pyridoxal phosphate</keyword>
<keyword evidence="6" id="KW-0808">Transferase</keyword>
<dbReference type="Gene3D" id="3.40.640.10">
    <property type="entry name" value="Type I PLP-dependent aspartate aminotransferase-like (Major domain)"/>
    <property type="match status" value="1"/>
</dbReference>
<accession>A0A0M8MLR0</accession>
<sequence>MIKFLDLQKINMLHQEQIEARLLKAFRSGWYLLGNEVKEFEANLAQYIGCSHAIGVANGLDALRLIFKAYIELGIMQEGDEVIVPANTYIASVLAVTDNNLVPVFVEPDEVTFNIDISKIEAAITPRTKAIMVVHLYGRVVFSEDLIALAEKHNLKIIEDNAQAIGAEWQGVKTGNLGHAAGFSFYPGKNLGALGDAGGVTTNDETLAKTIRALANYGSAQKYVNQYKGLNSRLDEMQAAVLDEKLHFLDAENTRRREIAKYYSRNITNPLITLSQMPEDGKEHVWHIYVIRAAERDRLQQHLADNGIQTLIHYPLPIHHQEAYKEFAHLSLPITEAIHREVLSLPISPVLTDEEVQTVVTVLNGFK</sequence>
<dbReference type="AlphaFoldDB" id="A0A0M8MLR0"/>
<dbReference type="STRING" id="1202724.AM493_20305"/>
<evidence type="ECO:0000313" key="6">
    <source>
        <dbReference type="EMBL" id="KOS08128.1"/>
    </source>
</evidence>
<dbReference type="OrthoDB" id="9804264at2"/>
<evidence type="ECO:0000256" key="2">
    <source>
        <dbReference type="ARBA" id="ARBA00037999"/>
    </source>
</evidence>
<dbReference type="CDD" id="cd00616">
    <property type="entry name" value="AHBA_syn"/>
    <property type="match status" value="1"/>
</dbReference>
<comment type="similarity">
    <text evidence="2 5">Belongs to the DegT/DnrJ/EryC1 family.</text>
</comment>
<dbReference type="Proteomes" id="UP000037755">
    <property type="component" value="Unassembled WGS sequence"/>
</dbReference>
<dbReference type="InterPro" id="IPR015422">
    <property type="entry name" value="PyrdxlP-dep_Trfase_small"/>
</dbReference>
<dbReference type="GO" id="GO:0000271">
    <property type="term" value="P:polysaccharide biosynthetic process"/>
    <property type="evidence" value="ECO:0007669"/>
    <property type="project" value="TreeGrafter"/>
</dbReference>
<feature type="modified residue" description="N6-(pyridoxal phosphate)lysine" evidence="4">
    <location>
        <position position="189"/>
    </location>
</feature>
<proteinExistence type="inferred from homology"/>
<evidence type="ECO:0000256" key="1">
    <source>
        <dbReference type="ARBA" id="ARBA00022898"/>
    </source>
</evidence>
<protein>
    <submittedName>
        <fullName evidence="6">Aminotransferase</fullName>
    </submittedName>
</protein>
<dbReference type="PIRSF" id="PIRSF000390">
    <property type="entry name" value="PLP_StrS"/>
    <property type="match status" value="1"/>
</dbReference>
<dbReference type="RefSeq" id="WP_054409991.1">
    <property type="nucleotide sequence ID" value="NZ_FOYA01000017.1"/>
</dbReference>
<dbReference type="Pfam" id="PF01041">
    <property type="entry name" value="DegT_DnrJ_EryC1"/>
    <property type="match status" value="1"/>
</dbReference>
<name>A0A0M8MLR0_9FLAO</name>
<dbReference type="EMBL" id="LIYD01000005">
    <property type="protein sequence ID" value="KOS08128.1"/>
    <property type="molecule type" value="Genomic_DNA"/>
</dbReference>
<dbReference type="SUPFAM" id="SSF53383">
    <property type="entry name" value="PLP-dependent transferases"/>
    <property type="match status" value="1"/>
</dbReference>
<dbReference type="InterPro" id="IPR015421">
    <property type="entry name" value="PyrdxlP-dep_Trfase_major"/>
</dbReference>
<dbReference type="GO" id="GO:0030170">
    <property type="term" value="F:pyridoxal phosphate binding"/>
    <property type="evidence" value="ECO:0007669"/>
    <property type="project" value="TreeGrafter"/>
</dbReference>
<reference evidence="6 7" key="1">
    <citation type="submission" date="2015-08" db="EMBL/GenBank/DDBJ databases">
        <title>Whole genome sequence of Flavobacterium akiainvivens IK-1T, from decaying Wikstroemia oahuensis, an endemic Hawaiian shrub.</title>
        <authorList>
            <person name="Wan X."/>
            <person name="Hou S."/>
            <person name="Saito J."/>
            <person name="Donachie S."/>
        </authorList>
    </citation>
    <scope>NUCLEOTIDE SEQUENCE [LARGE SCALE GENOMIC DNA]</scope>
    <source>
        <strain evidence="6 7">IK-1</strain>
    </source>
</reference>
<keyword evidence="6" id="KW-0032">Aminotransferase</keyword>
<comment type="caution">
    <text evidence="6">The sequence shown here is derived from an EMBL/GenBank/DDBJ whole genome shotgun (WGS) entry which is preliminary data.</text>
</comment>
<dbReference type="PANTHER" id="PTHR30244:SF36">
    <property type="entry name" value="3-OXO-GLUCOSE-6-PHOSPHATE:GLUTAMATE AMINOTRANSFERASE"/>
    <property type="match status" value="1"/>
</dbReference>
<evidence type="ECO:0000256" key="3">
    <source>
        <dbReference type="PIRSR" id="PIRSR000390-1"/>
    </source>
</evidence>
<gene>
    <name evidence="6" type="ORF">AM493_20305</name>
</gene>